<gene>
    <name evidence="3" type="ORF">GCM10023205_55620</name>
</gene>
<protein>
    <submittedName>
        <fullName evidence="3">Uncharacterized protein</fullName>
    </submittedName>
</protein>
<name>A0ABP9HWP0_9ACTN</name>
<evidence type="ECO:0000313" key="4">
    <source>
        <dbReference type="Proteomes" id="UP001500466"/>
    </source>
</evidence>
<proteinExistence type="predicted"/>
<feature type="region of interest" description="Disordered" evidence="1">
    <location>
        <begin position="1"/>
        <end position="29"/>
    </location>
</feature>
<evidence type="ECO:0000313" key="3">
    <source>
        <dbReference type="EMBL" id="GAA4979768.1"/>
    </source>
</evidence>
<accession>A0ABP9HWP0</accession>
<evidence type="ECO:0000256" key="1">
    <source>
        <dbReference type="SAM" id="MobiDB-lite"/>
    </source>
</evidence>
<evidence type="ECO:0000256" key="2">
    <source>
        <dbReference type="SAM" id="Phobius"/>
    </source>
</evidence>
<feature type="transmembrane region" description="Helical" evidence="2">
    <location>
        <begin position="111"/>
        <end position="132"/>
    </location>
</feature>
<dbReference type="Proteomes" id="UP001500466">
    <property type="component" value="Unassembled WGS sequence"/>
</dbReference>
<sequence>MPDSPGSENPDGPPEFGENPDHAGDDVSSVVFDEHFVAAALVHEPSAAERMLASAPPTPPPGVDPPDLSDAPFLLHPPQVGWEHDGTFDSDPLELHEPTGAAGTGWWRQSVAWVLALLMGVGVVAMAVTAVAPGRAGNPQGPKPTVGPAVPGGEPLTSTTAPATAPAAAVAPVPCVAARPPAVGCS</sequence>
<dbReference type="RefSeq" id="WP_345678434.1">
    <property type="nucleotide sequence ID" value="NZ_BAABHS010000021.1"/>
</dbReference>
<comment type="caution">
    <text evidence="3">The sequence shown here is derived from an EMBL/GenBank/DDBJ whole genome shotgun (WGS) entry which is preliminary data.</text>
</comment>
<keyword evidence="2" id="KW-1133">Transmembrane helix</keyword>
<keyword evidence="4" id="KW-1185">Reference proteome</keyword>
<keyword evidence="2" id="KW-0472">Membrane</keyword>
<feature type="region of interest" description="Disordered" evidence="1">
    <location>
        <begin position="133"/>
        <end position="163"/>
    </location>
</feature>
<organism evidence="3 4">
    <name type="scientific">Yinghuangia aomiensis</name>
    <dbReference type="NCBI Taxonomy" id="676205"/>
    <lineage>
        <taxon>Bacteria</taxon>
        <taxon>Bacillati</taxon>
        <taxon>Actinomycetota</taxon>
        <taxon>Actinomycetes</taxon>
        <taxon>Kitasatosporales</taxon>
        <taxon>Streptomycetaceae</taxon>
        <taxon>Yinghuangia</taxon>
    </lineage>
</organism>
<dbReference type="EMBL" id="BAABHS010000021">
    <property type="protein sequence ID" value="GAA4979768.1"/>
    <property type="molecule type" value="Genomic_DNA"/>
</dbReference>
<keyword evidence="2" id="KW-0812">Transmembrane</keyword>
<reference evidence="4" key="1">
    <citation type="journal article" date="2019" name="Int. J. Syst. Evol. Microbiol.">
        <title>The Global Catalogue of Microorganisms (GCM) 10K type strain sequencing project: providing services to taxonomists for standard genome sequencing and annotation.</title>
        <authorList>
            <consortium name="The Broad Institute Genomics Platform"/>
            <consortium name="The Broad Institute Genome Sequencing Center for Infectious Disease"/>
            <person name="Wu L."/>
            <person name="Ma J."/>
        </authorList>
    </citation>
    <scope>NUCLEOTIDE SEQUENCE [LARGE SCALE GENOMIC DNA]</scope>
    <source>
        <strain evidence="4">JCM 17986</strain>
    </source>
</reference>